<dbReference type="PROSITE" id="PS50048">
    <property type="entry name" value="ZN2_CY6_FUNGAL_2"/>
    <property type="match status" value="1"/>
</dbReference>
<evidence type="ECO:0000259" key="5">
    <source>
        <dbReference type="PROSITE" id="PS50048"/>
    </source>
</evidence>
<evidence type="ECO:0000256" key="3">
    <source>
        <dbReference type="ARBA" id="ARBA00023163"/>
    </source>
</evidence>
<dbReference type="PANTHER" id="PTHR31668">
    <property type="entry name" value="GLUCOSE TRANSPORT TRANSCRIPTION REGULATOR RGT1-RELATED-RELATED"/>
    <property type="match status" value="1"/>
</dbReference>
<dbReference type="GO" id="GO:0005634">
    <property type="term" value="C:nucleus"/>
    <property type="evidence" value="ECO:0007669"/>
    <property type="project" value="UniProtKB-SubCell"/>
</dbReference>
<dbReference type="InterPro" id="IPR001138">
    <property type="entry name" value="Zn2Cys6_DnaBD"/>
</dbReference>
<dbReference type="InterPro" id="IPR050797">
    <property type="entry name" value="Carb_Metab_Trans_Reg"/>
</dbReference>
<dbReference type="GO" id="GO:0003677">
    <property type="term" value="F:DNA binding"/>
    <property type="evidence" value="ECO:0007669"/>
    <property type="project" value="UniProtKB-KW"/>
</dbReference>
<dbReference type="CDD" id="cd12148">
    <property type="entry name" value="fungal_TF_MHR"/>
    <property type="match status" value="1"/>
</dbReference>
<keyword evidence="4" id="KW-0539">Nucleus</keyword>
<gene>
    <name evidence="6" type="ORF">BDV39DRAFT_179893</name>
</gene>
<organism evidence="6 7">
    <name type="scientific">Aspergillus sergii</name>
    <dbReference type="NCBI Taxonomy" id="1034303"/>
    <lineage>
        <taxon>Eukaryota</taxon>
        <taxon>Fungi</taxon>
        <taxon>Dikarya</taxon>
        <taxon>Ascomycota</taxon>
        <taxon>Pezizomycotina</taxon>
        <taxon>Eurotiomycetes</taxon>
        <taxon>Eurotiomycetidae</taxon>
        <taxon>Eurotiales</taxon>
        <taxon>Aspergillaceae</taxon>
        <taxon>Aspergillus</taxon>
        <taxon>Aspergillus subgen. Circumdati</taxon>
    </lineage>
</organism>
<reference evidence="7" key="1">
    <citation type="submission" date="2019-04" db="EMBL/GenBank/DDBJ databases">
        <title>Friends and foes A comparative genomics studyof 23 Aspergillus species from section Flavi.</title>
        <authorList>
            <consortium name="DOE Joint Genome Institute"/>
            <person name="Kjaerbolling I."/>
            <person name="Vesth T."/>
            <person name="Frisvad J.C."/>
            <person name="Nybo J.L."/>
            <person name="Theobald S."/>
            <person name="Kildgaard S."/>
            <person name="Isbrandt T."/>
            <person name="Kuo A."/>
            <person name="Sato A."/>
            <person name="Lyhne E.K."/>
            <person name="Kogle M.E."/>
            <person name="Wiebenga A."/>
            <person name="Kun R.S."/>
            <person name="Lubbers R.J."/>
            <person name="Makela M.R."/>
            <person name="Barry K."/>
            <person name="Chovatia M."/>
            <person name="Clum A."/>
            <person name="Daum C."/>
            <person name="Haridas S."/>
            <person name="He G."/>
            <person name="LaButti K."/>
            <person name="Lipzen A."/>
            <person name="Mondo S."/>
            <person name="Riley R."/>
            <person name="Salamov A."/>
            <person name="Simmons B.A."/>
            <person name="Magnuson J.K."/>
            <person name="Henrissat B."/>
            <person name="Mortensen U.H."/>
            <person name="Larsen T.O."/>
            <person name="Devries R.P."/>
            <person name="Grigoriev I.V."/>
            <person name="Machida M."/>
            <person name="Baker S.E."/>
            <person name="Andersen M.R."/>
        </authorList>
    </citation>
    <scope>NUCLEOTIDE SEQUENCE [LARGE SCALE GENOMIC DNA]</scope>
    <source>
        <strain evidence="7">CBS 130017</strain>
    </source>
</reference>
<dbReference type="PROSITE" id="PS00463">
    <property type="entry name" value="ZN2_CY6_FUNGAL_1"/>
    <property type="match status" value="1"/>
</dbReference>
<dbReference type="CDD" id="cd00067">
    <property type="entry name" value="GAL4"/>
    <property type="match status" value="1"/>
</dbReference>
<evidence type="ECO:0000256" key="4">
    <source>
        <dbReference type="ARBA" id="ARBA00023242"/>
    </source>
</evidence>
<feature type="domain" description="Zn(2)-C6 fungal-type" evidence="5">
    <location>
        <begin position="16"/>
        <end position="45"/>
    </location>
</feature>
<evidence type="ECO:0000256" key="2">
    <source>
        <dbReference type="ARBA" id="ARBA00023125"/>
    </source>
</evidence>
<keyword evidence="1" id="KW-0805">Transcription regulation</keyword>
<dbReference type="PANTHER" id="PTHR31668:SF29">
    <property type="entry name" value="ZN(2)-C6 FUNGAL-TYPE DOMAIN-CONTAINING PROTEIN"/>
    <property type="match status" value="1"/>
</dbReference>
<dbReference type="Gene3D" id="4.10.240.10">
    <property type="entry name" value="Zn(2)-C6 fungal-type DNA-binding domain"/>
    <property type="match status" value="1"/>
</dbReference>
<proteinExistence type="predicted"/>
<keyword evidence="3" id="KW-0804">Transcription</keyword>
<dbReference type="AlphaFoldDB" id="A0A5N6WV39"/>
<dbReference type="InterPro" id="IPR036864">
    <property type="entry name" value="Zn2-C6_fun-type_DNA-bd_sf"/>
</dbReference>
<sequence length="525" mass="59564">MEQTKNEARISSKKIPCDPCRQRRVRCDGLLPCSSCQRTRLACSREYVRKRRGPKYGHGKKIEALRYAQSHGNQDDQNACERGADILAPENLRLLMRRCVDIFLQQMYPIMPLFRPSTLVELLSRPMEPNEQTMLFALCALVTSFLCGHSESILGCGEWESVARMFIKKSQAVRSEYEFVEDSSLLSLLASFFIAVTHFELHNARQSWFYLREAITLAQALGLHTDEFYRDMDYVSALYCRRTYNILFVTERSLAVARHKLVLLPRPLLLPTREPNDHLEDLEEPPEIDHGFRQLVHVYSQIDVNFLSFWSEKGTIGSTHSTWHPFCSKLLPGGDVMSDAQKADIFVTQRWLELVLWRAALQQGLLSSTAESQSRTFSYPEDISLSLLHTLSSLSQESVEVHGLGIVSSSFIPTCAGANQMDQFEKIYDVGNALADFIHCSINLEGWTGAMTENLDRLGSIQRYLSLSPNSHDKFALSLGGRLAEYSICFGSRLTMLYNFAVADEDEEGQRDACTLKGKLVIRGN</sequence>
<accession>A0A5N6WV39</accession>
<dbReference type="GO" id="GO:0008270">
    <property type="term" value="F:zinc ion binding"/>
    <property type="evidence" value="ECO:0007669"/>
    <property type="project" value="InterPro"/>
</dbReference>
<evidence type="ECO:0000313" key="7">
    <source>
        <dbReference type="Proteomes" id="UP000325945"/>
    </source>
</evidence>
<dbReference type="EMBL" id="ML741814">
    <property type="protein sequence ID" value="KAE8324777.1"/>
    <property type="molecule type" value="Genomic_DNA"/>
</dbReference>
<dbReference type="GO" id="GO:0009893">
    <property type="term" value="P:positive regulation of metabolic process"/>
    <property type="evidence" value="ECO:0007669"/>
    <property type="project" value="UniProtKB-ARBA"/>
</dbReference>
<dbReference type="GO" id="GO:0000981">
    <property type="term" value="F:DNA-binding transcription factor activity, RNA polymerase II-specific"/>
    <property type="evidence" value="ECO:0007669"/>
    <property type="project" value="InterPro"/>
</dbReference>
<dbReference type="Proteomes" id="UP000325945">
    <property type="component" value="Unassembled WGS sequence"/>
</dbReference>
<protein>
    <recommendedName>
        <fullName evidence="5">Zn(2)-C6 fungal-type domain-containing protein</fullName>
    </recommendedName>
</protein>
<name>A0A5N6WV39_9EURO</name>
<evidence type="ECO:0000313" key="6">
    <source>
        <dbReference type="EMBL" id="KAE8324777.1"/>
    </source>
</evidence>
<dbReference type="SMART" id="SM00066">
    <property type="entry name" value="GAL4"/>
    <property type="match status" value="1"/>
</dbReference>
<dbReference type="SUPFAM" id="SSF57701">
    <property type="entry name" value="Zn2/Cys6 DNA-binding domain"/>
    <property type="match status" value="1"/>
</dbReference>
<evidence type="ECO:0000256" key="1">
    <source>
        <dbReference type="ARBA" id="ARBA00023015"/>
    </source>
</evidence>
<keyword evidence="2" id="KW-0238">DNA-binding</keyword>
<keyword evidence="7" id="KW-1185">Reference proteome</keyword>
<dbReference type="Pfam" id="PF00172">
    <property type="entry name" value="Zn_clus"/>
    <property type="match status" value="1"/>
</dbReference>